<evidence type="ECO:0000256" key="2">
    <source>
        <dbReference type="ARBA" id="ARBA00022448"/>
    </source>
</evidence>
<gene>
    <name evidence="8" type="ORF">PV06_07799</name>
</gene>
<dbReference type="Proteomes" id="UP000053342">
    <property type="component" value="Unassembled WGS sequence"/>
</dbReference>
<dbReference type="AlphaFoldDB" id="A0A0D2BT44"/>
<keyword evidence="2" id="KW-0813">Transport</keyword>
<dbReference type="InterPro" id="IPR036259">
    <property type="entry name" value="MFS_trans_sf"/>
</dbReference>
<evidence type="ECO:0000256" key="3">
    <source>
        <dbReference type="ARBA" id="ARBA00022692"/>
    </source>
</evidence>
<feature type="transmembrane region" description="Helical" evidence="6">
    <location>
        <begin position="180"/>
        <end position="201"/>
    </location>
</feature>
<evidence type="ECO:0000256" key="1">
    <source>
        <dbReference type="ARBA" id="ARBA00004141"/>
    </source>
</evidence>
<keyword evidence="9" id="KW-1185">Reference proteome</keyword>
<protein>
    <recommendedName>
        <fullName evidence="7">Major facilitator superfamily (MFS) profile domain-containing protein</fullName>
    </recommendedName>
</protein>
<dbReference type="PROSITE" id="PS50850">
    <property type="entry name" value="MFS"/>
    <property type="match status" value="1"/>
</dbReference>
<dbReference type="OrthoDB" id="3639251at2759"/>
<evidence type="ECO:0000259" key="7">
    <source>
        <dbReference type="PROSITE" id="PS50850"/>
    </source>
</evidence>
<reference evidence="8 9" key="1">
    <citation type="submission" date="2015-01" db="EMBL/GenBank/DDBJ databases">
        <title>The Genome Sequence of Exophiala oligosperma CBS72588.</title>
        <authorList>
            <consortium name="The Broad Institute Genomics Platform"/>
            <person name="Cuomo C."/>
            <person name="de Hoog S."/>
            <person name="Gorbushina A."/>
            <person name="Stielow B."/>
            <person name="Teixiera M."/>
            <person name="Abouelleil A."/>
            <person name="Chapman S.B."/>
            <person name="Priest M."/>
            <person name="Young S.K."/>
            <person name="Wortman J."/>
            <person name="Nusbaum C."/>
            <person name="Birren B."/>
        </authorList>
    </citation>
    <scope>NUCLEOTIDE SEQUENCE [LARGE SCALE GENOMIC DNA]</scope>
    <source>
        <strain evidence="8 9">CBS 72588</strain>
    </source>
</reference>
<feature type="transmembrane region" description="Helical" evidence="6">
    <location>
        <begin position="408"/>
        <end position="429"/>
    </location>
</feature>
<feature type="transmembrane region" description="Helical" evidence="6">
    <location>
        <begin position="146"/>
        <end position="168"/>
    </location>
</feature>
<feature type="transmembrane region" description="Helical" evidence="6">
    <location>
        <begin position="343"/>
        <end position="363"/>
    </location>
</feature>
<dbReference type="GO" id="GO:0022857">
    <property type="term" value="F:transmembrane transporter activity"/>
    <property type="evidence" value="ECO:0007669"/>
    <property type="project" value="InterPro"/>
</dbReference>
<keyword evidence="5 6" id="KW-0472">Membrane</keyword>
<feature type="transmembrane region" description="Helical" evidence="6">
    <location>
        <begin position="116"/>
        <end position="134"/>
    </location>
</feature>
<feature type="domain" description="Major facilitator superfamily (MFS) profile" evidence="7">
    <location>
        <begin position="9"/>
        <end position="434"/>
    </location>
</feature>
<dbReference type="EMBL" id="KN847338">
    <property type="protein sequence ID" value="KIW40617.1"/>
    <property type="molecule type" value="Genomic_DNA"/>
</dbReference>
<keyword evidence="4 6" id="KW-1133">Transmembrane helix</keyword>
<dbReference type="Gene3D" id="1.20.1250.20">
    <property type="entry name" value="MFS general substrate transporter like domains"/>
    <property type="match status" value="2"/>
</dbReference>
<dbReference type="HOGENOM" id="CLU_001265_0_1_1"/>
<keyword evidence="3 6" id="KW-0812">Transmembrane</keyword>
<dbReference type="InterPro" id="IPR011701">
    <property type="entry name" value="MFS"/>
</dbReference>
<evidence type="ECO:0000313" key="8">
    <source>
        <dbReference type="EMBL" id="KIW40617.1"/>
    </source>
</evidence>
<evidence type="ECO:0000256" key="5">
    <source>
        <dbReference type="ARBA" id="ARBA00023136"/>
    </source>
</evidence>
<evidence type="ECO:0000256" key="6">
    <source>
        <dbReference type="SAM" id="Phobius"/>
    </source>
</evidence>
<name>A0A0D2BT44_9EURO</name>
<dbReference type="Pfam" id="PF07690">
    <property type="entry name" value="MFS_1"/>
    <property type="match status" value="1"/>
</dbReference>
<dbReference type="PANTHER" id="PTHR43791">
    <property type="entry name" value="PERMEASE-RELATED"/>
    <property type="match status" value="1"/>
</dbReference>
<sequence length="453" mass="49773">MPRKIDFRLLPILTVIYMWSLIDRTNIGVARISGIDEKLGLNISNRASVAKYTLTLDDNQALIVYLGYAIVELPSNIALRKFGAANWISFLCLGWGFLTFGIGFSKSYSDLVIMRAFLGAFEGGLVPGLLYLLASWYRPYEVQKRLAAFFLTGSFLASFASILAYGLIQVADDPANGGWKWIYIIEGCLTIGVAIVSRFILLDFPDSKRNKFLSPELQACLRNRLLRERGEAESPKVTWSVIKDTLMSWPVWSGAYLFFAGSASSYGFLIFLPLILRNGLGYSLAASFCLTTPPAALSIITGYTTAWLSDKYHIRGPFVIFHSLLSVVGLAMMAFLNSPTPRYVGSFLGYSGTYGVIITGQAWGQNNIRSDAKRAVGTVIQVVCAAIGGIYSALVFRQQDAPNYIPGMIATLLAIGLAAVVAPVSMFFFRRENRLADAGLKVLEGAEGFRYTL</sequence>
<proteinExistence type="predicted"/>
<dbReference type="SUPFAM" id="SSF103473">
    <property type="entry name" value="MFS general substrate transporter"/>
    <property type="match status" value="1"/>
</dbReference>
<dbReference type="PANTHER" id="PTHR43791:SF3">
    <property type="entry name" value="MAJOR FACILITATOR SUPERFAMILY (MFS) PROFILE DOMAIN-CONTAINING PROTEIN"/>
    <property type="match status" value="1"/>
</dbReference>
<accession>A0A0D2BT44</accession>
<dbReference type="RefSeq" id="XP_016260833.1">
    <property type="nucleotide sequence ID" value="XM_016409079.1"/>
</dbReference>
<feature type="transmembrane region" description="Helical" evidence="6">
    <location>
        <begin position="84"/>
        <end position="104"/>
    </location>
</feature>
<feature type="transmembrane region" description="Helical" evidence="6">
    <location>
        <begin position="255"/>
        <end position="276"/>
    </location>
</feature>
<feature type="transmembrane region" description="Helical" evidence="6">
    <location>
        <begin position="375"/>
        <end position="396"/>
    </location>
</feature>
<organism evidence="8 9">
    <name type="scientific">Exophiala oligosperma</name>
    <dbReference type="NCBI Taxonomy" id="215243"/>
    <lineage>
        <taxon>Eukaryota</taxon>
        <taxon>Fungi</taxon>
        <taxon>Dikarya</taxon>
        <taxon>Ascomycota</taxon>
        <taxon>Pezizomycotina</taxon>
        <taxon>Eurotiomycetes</taxon>
        <taxon>Chaetothyriomycetidae</taxon>
        <taxon>Chaetothyriales</taxon>
        <taxon>Herpotrichiellaceae</taxon>
        <taxon>Exophiala</taxon>
    </lineage>
</organism>
<dbReference type="GeneID" id="27359873"/>
<evidence type="ECO:0000313" key="9">
    <source>
        <dbReference type="Proteomes" id="UP000053342"/>
    </source>
</evidence>
<dbReference type="InterPro" id="IPR020846">
    <property type="entry name" value="MFS_dom"/>
</dbReference>
<evidence type="ECO:0000256" key="4">
    <source>
        <dbReference type="ARBA" id="ARBA00022989"/>
    </source>
</evidence>
<comment type="subcellular location">
    <subcellularLocation>
        <location evidence="1">Membrane</location>
        <topology evidence="1">Multi-pass membrane protein</topology>
    </subcellularLocation>
</comment>
<feature type="transmembrane region" description="Helical" evidence="6">
    <location>
        <begin position="318"/>
        <end position="337"/>
    </location>
</feature>
<feature type="transmembrane region" description="Helical" evidence="6">
    <location>
        <begin position="282"/>
        <end position="306"/>
    </location>
</feature>
<dbReference type="GO" id="GO:0016020">
    <property type="term" value="C:membrane"/>
    <property type="evidence" value="ECO:0007669"/>
    <property type="project" value="UniProtKB-SubCell"/>
</dbReference>
<dbReference type="VEuPathDB" id="FungiDB:PV06_07799"/>